<accession>A0A1G6VQM0</accession>
<dbReference type="Pfam" id="PF13602">
    <property type="entry name" value="ADH_zinc_N_2"/>
    <property type="match status" value="1"/>
</dbReference>
<dbReference type="OrthoDB" id="3727682at2"/>
<dbReference type="PANTHER" id="PTHR11695:SF294">
    <property type="entry name" value="RETICULON-4-INTERACTING PROTEIN 1, MITOCHONDRIAL"/>
    <property type="match status" value="1"/>
</dbReference>
<dbReference type="InterPro" id="IPR036291">
    <property type="entry name" value="NAD(P)-bd_dom_sf"/>
</dbReference>
<dbReference type="SUPFAM" id="SSF50129">
    <property type="entry name" value="GroES-like"/>
    <property type="match status" value="1"/>
</dbReference>
<proteinExistence type="predicted"/>
<dbReference type="EMBL" id="FMZZ01000013">
    <property type="protein sequence ID" value="SDD55297.1"/>
    <property type="molecule type" value="Genomic_DNA"/>
</dbReference>
<dbReference type="AlphaFoldDB" id="A0A1G6VQM0"/>
<feature type="domain" description="Enoyl reductase (ER)" evidence="1">
    <location>
        <begin position="13"/>
        <end position="331"/>
    </location>
</feature>
<dbReference type="RefSeq" id="WP_091454781.1">
    <property type="nucleotide sequence ID" value="NZ_FMZZ01000013.1"/>
</dbReference>
<reference evidence="3" key="1">
    <citation type="submission" date="2016-10" db="EMBL/GenBank/DDBJ databases">
        <authorList>
            <person name="Varghese N."/>
            <person name="Submissions S."/>
        </authorList>
    </citation>
    <scope>NUCLEOTIDE SEQUENCE [LARGE SCALE GENOMIC DNA]</scope>
    <source>
        <strain evidence="3">IBRC-M 10403</strain>
    </source>
</reference>
<name>A0A1G6VQM0_9PSEU</name>
<dbReference type="Pfam" id="PF08240">
    <property type="entry name" value="ADH_N"/>
    <property type="match status" value="1"/>
</dbReference>
<gene>
    <name evidence="2" type="ORF">SAMN05216174_11319</name>
</gene>
<dbReference type="InterPro" id="IPR020843">
    <property type="entry name" value="ER"/>
</dbReference>
<dbReference type="Proteomes" id="UP000199501">
    <property type="component" value="Unassembled WGS sequence"/>
</dbReference>
<dbReference type="CDD" id="cd05289">
    <property type="entry name" value="MDR_like_2"/>
    <property type="match status" value="1"/>
</dbReference>
<dbReference type="InterPro" id="IPR013154">
    <property type="entry name" value="ADH-like_N"/>
</dbReference>
<dbReference type="Gene3D" id="3.40.50.720">
    <property type="entry name" value="NAD(P)-binding Rossmann-like Domain"/>
    <property type="match status" value="1"/>
</dbReference>
<evidence type="ECO:0000313" key="2">
    <source>
        <dbReference type="EMBL" id="SDD55297.1"/>
    </source>
</evidence>
<dbReference type="SUPFAM" id="SSF51735">
    <property type="entry name" value="NAD(P)-binding Rossmann-fold domains"/>
    <property type="match status" value="1"/>
</dbReference>
<organism evidence="2 3">
    <name type="scientific">Actinokineospora iranica</name>
    <dbReference type="NCBI Taxonomy" id="1271860"/>
    <lineage>
        <taxon>Bacteria</taxon>
        <taxon>Bacillati</taxon>
        <taxon>Actinomycetota</taxon>
        <taxon>Actinomycetes</taxon>
        <taxon>Pseudonocardiales</taxon>
        <taxon>Pseudonocardiaceae</taxon>
        <taxon>Actinokineospora</taxon>
    </lineage>
</organism>
<sequence>MRAFTLDRYGKTGNDLRAADMPEPEVREHDVLVQVHAAGVNVLDAKIRDGEFKLILPYRLPLILGNDVAGVVVHVGAQVRKFKPGDKVYARPDKDRIGTFAEFIAIHENDLAAKPENLTMEEAASVPLVGLTAWQALIEIAGLRKGQKVFIHAGSGGVGTFAIQLAKYLGATVATTTSAANIDLVTSLGADIVIDYRKDDFETVLHDYDVVVNSLDNATLMKSLRVLKPGGKLISISGPPDPAFARELGKPWILRPVMRVLSHRIRKAAKRRGISYSFLFMRASGAQLREITSLIDSGIIRPVMDRVFPFESTNDAMAYVEKGRTKGKVVIKVK</sequence>
<dbReference type="InterPro" id="IPR011032">
    <property type="entry name" value="GroES-like_sf"/>
</dbReference>
<evidence type="ECO:0000259" key="1">
    <source>
        <dbReference type="SMART" id="SM00829"/>
    </source>
</evidence>
<dbReference type="STRING" id="1271860.SAMN05216174_11319"/>
<dbReference type="SMART" id="SM00829">
    <property type="entry name" value="PKS_ER"/>
    <property type="match status" value="1"/>
</dbReference>
<dbReference type="PANTHER" id="PTHR11695">
    <property type="entry name" value="ALCOHOL DEHYDROGENASE RELATED"/>
    <property type="match status" value="1"/>
</dbReference>
<dbReference type="GO" id="GO:0016491">
    <property type="term" value="F:oxidoreductase activity"/>
    <property type="evidence" value="ECO:0007669"/>
    <property type="project" value="InterPro"/>
</dbReference>
<keyword evidence="3" id="KW-1185">Reference proteome</keyword>
<dbReference type="Gene3D" id="3.90.180.10">
    <property type="entry name" value="Medium-chain alcohol dehydrogenases, catalytic domain"/>
    <property type="match status" value="1"/>
</dbReference>
<evidence type="ECO:0000313" key="3">
    <source>
        <dbReference type="Proteomes" id="UP000199501"/>
    </source>
</evidence>
<protein>
    <submittedName>
        <fullName evidence="2">NADPH:quinone reductase</fullName>
    </submittedName>
</protein>
<dbReference type="InterPro" id="IPR050700">
    <property type="entry name" value="YIM1/Zinc_Alcohol_DH_Fams"/>
</dbReference>